<organism evidence="1 2">
    <name type="scientific">Crotalaria pallida</name>
    <name type="common">Smooth rattlebox</name>
    <name type="synonym">Crotalaria striata</name>
    <dbReference type="NCBI Taxonomy" id="3830"/>
    <lineage>
        <taxon>Eukaryota</taxon>
        <taxon>Viridiplantae</taxon>
        <taxon>Streptophyta</taxon>
        <taxon>Embryophyta</taxon>
        <taxon>Tracheophyta</taxon>
        <taxon>Spermatophyta</taxon>
        <taxon>Magnoliopsida</taxon>
        <taxon>eudicotyledons</taxon>
        <taxon>Gunneridae</taxon>
        <taxon>Pentapetalae</taxon>
        <taxon>rosids</taxon>
        <taxon>fabids</taxon>
        <taxon>Fabales</taxon>
        <taxon>Fabaceae</taxon>
        <taxon>Papilionoideae</taxon>
        <taxon>50 kb inversion clade</taxon>
        <taxon>genistoids sensu lato</taxon>
        <taxon>core genistoids</taxon>
        <taxon>Crotalarieae</taxon>
        <taxon>Crotalaria</taxon>
    </lineage>
</organism>
<evidence type="ECO:0000313" key="1">
    <source>
        <dbReference type="EMBL" id="KAK7268484.1"/>
    </source>
</evidence>
<protein>
    <submittedName>
        <fullName evidence="1">Uncharacterized protein</fullName>
    </submittedName>
</protein>
<name>A0AAN9F2K1_CROPI</name>
<proteinExistence type="predicted"/>
<dbReference type="Proteomes" id="UP001372338">
    <property type="component" value="Unassembled WGS sequence"/>
</dbReference>
<comment type="caution">
    <text evidence="1">The sequence shown here is derived from an EMBL/GenBank/DDBJ whole genome shotgun (WGS) entry which is preliminary data.</text>
</comment>
<gene>
    <name evidence="1" type="ORF">RIF29_21183</name>
</gene>
<evidence type="ECO:0000313" key="2">
    <source>
        <dbReference type="Proteomes" id="UP001372338"/>
    </source>
</evidence>
<keyword evidence="2" id="KW-1185">Reference proteome</keyword>
<dbReference type="AlphaFoldDB" id="A0AAN9F2K1"/>
<dbReference type="EMBL" id="JAYWIO010000004">
    <property type="protein sequence ID" value="KAK7268484.1"/>
    <property type="molecule type" value="Genomic_DNA"/>
</dbReference>
<accession>A0AAN9F2K1</accession>
<reference evidence="1 2" key="1">
    <citation type="submission" date="2024-01" db="EMBL/GenBank/DDBJ databases">
        <title>The genomes of 5 underutilized Papilionoideae crops provide insights into root nodulation and disease resistanc.</title>
        <authorList>
            <person name="Yuan L."/>
        </authorList>
    </citation>
    <scope>NUCLEOTIDE SEQUENCE [LARGE SCALE GENOMIC DNA]</scope>
    <source>
        <strain evidence="1">ZHUSHIDOU_FW_LH</strain>
        <tissue evidence="1">Leaf</tissue>
    </source>
</reference>
<sequence>MTIEAVAVDGQMAAMAEDLTKHGYGARNKSHWSKCEVASECGDCTIPPILRVARRSHRAGDESRFYRDRRTPWRF</sequence>